<sequence>MWFVLAGEAQLYTRALSAKCATESTPLDWHFNLDEDENFELEYWQERLNGESSKRFDERTPNPTFLLLTDASSLGLGGVLYGRDEKETIFTNIARTPACINSRRSAYAENNEREGYPRHALLAFAQILFGTKALRRGMDRSG</sequence>
<evidence type="ECO:0000313" key="1">
    <source>
        <dbReference type="EMBL" id="EYB89060.1"/>
    </source>
</evidence>
<organism evidence="1 2">
    <name type="scientific">Ancylostoma ceylanicum</name>
    <dbReference type="NCBI Taxonomy" id="53326"/>
    <lineage>
        <taxon>Eukaryota</taxon>
        <taxon>Metazoa</taxon>
        <taxon>Ecdysozoa</taxon>
        <taxon>Nematoda</taxon>
        <taxon>Chromadorea</taxon>
        <taxon>Rhabditida</taxon>
        <taxon>Rhabditina</taxon>
        <taxon>Rhabditomorpha</taxon>
        <taxon>Strongyloidea</taxon>
        <taxon>Ancylostomatidae</taxon>
        <taxon>Ancylostomatinae</taxon>
        <taxon>Ancylostoma</taxon>
    </lineage>
</organism>
<gene>
    <name evidence="1" type="primary">Acey_s0237.g3258</name>
    <name evidence="1" type="ORF">Y032_0237g3258</name>
</gene>
<comment type="caution">
    <text evidence="1">The sequence shown here is derived from an EMBL/GenBank/DDBJ whole genome shotgun (WGS) entry which is preliminary data.</text>
</comment>
<accession>A0A016SES5</accession>
<dbReference type="Proteomes" id="UP000024635">
    <property type="component" value="Unassembled WGS sequence"/>
</dbReference>
<dbReference type="AlphaFoldDB" id="A0A016SES5"/>
<name>A0A016SES5_9BILA</name>
<reference evidence="2" key="1">
    <citation type="journal article" date="2015" name="Nat. Genet.">
        <title>The genome and transcriptome of the zoonotic hookworm Ancylostoma ceylanicum identify infection-specific gene families.</title>
        <authorList>
            <person name="Schwarz E.M."/>
            <person name="Hu Y."/>
            <person name="Antoshechkin I."/>
            <person name="Miller M.M."/>
            <person name="Sternberg P.W."/>
            <person name="Aroian R.V."/>
        </authorList>
    </citation>
    <scope>NUCLEOTIDE SEQUENCE</scope>
    <source>
        <strain evidence="2">HY135</strain>
    </source>
</reference>
<dbReference type="EMBL" id="JARK01001573">
    <property type="protein sequence ID" value="EYB89060.1"/>
    <property type="molecule type" value="Genomic_DNA"/>
</dbReference>
<keyword evidence="2" id="KW-1185">Reference proteome</keyword>
<evidence type="ECO:0000313" key="2">
    <source>
        <dbReference type="Proteomes" id="UP000024635"/>
    </source>
</evidence>
<proteinExistence type="predicted"/>
<protein>
    <submittedName>
        <fullName evidence="1">Uncharacterized protein</fullName>
    </submittedName>
</protein>